<protein>
    <submittedName>
        <fullName evidence="2">Uncharacterized protein</fullName>
    </submittedName>
</protein>
<dbReference type="Pfam" id="PF02519">
    <property type="entry name" value="Auxin_inducible"/>
    <property type="match status" value="1"/>
</dbReference>
<evidence type="ECO:0000313" key="2">
    <source>
        <dbReference type="EMBL" id="OAY39485.1"/>
    </source>
</evidence>
<evidence type="ECO:0000256" key="1">
    <source>
        <dbReference type="ARBA" id="ARBA00006974"/>
    </source>
</evidence>
<dbReference type="AlphaFoldDB" id="A0A2C9V4Z1"/>
<dbReference type="GO" id="GO:0009733">
    <property type="term" value="P:response to auxin"/>
    <property type="evidence" value="ECO:0007669"/>
    <property type="project" value="InterPro"/>
</dbReference>
<name>A0A2C9V4Z1_MANES</name>
<comment type="similarity">
    <text evidence="1">Belongs to the ARG7 family.</text>
</comment>
<dbReference type="EMBL" id="CM004396">
    <property type="protein sequence ID" value="OAY39485.1"/>
    <property type="molecule type" value="Genomic_DNA"/>
</dbReference>
<reference evidence="2" key="1">
    <citation type="submission" date="2016-02" db="EMBL/GenBank/DDBJ databases">
        <title>WGS assembly of Manihot esculenta.</title>
        <authorList>
            <person name="Bredeson J.V."/>
            <person name="Prochnik S.E."/>
            <person name="Lyons J.B."/>
            <person name="Schmutz J."/>
            <person name="Grimwood J."/>
            <person name="Vrebalov J."/>
            <person name="Bart R.S."/>
            <person name="Amuge T."/>
            <person name="Ferguson M.E."/>
            <person name="Green R."/>
            <person name="Putnam N."/>
            <person name="Stites J."/>
            <person name="Rounsley S."/>
            <person name="Rokhsar D.S."/>
        </authorList>
    </citation>
    <scope>NUCLEOTIDE SEQUENCE [LARGE SCALE GENOMIC DNA]</scope>
    <source>
        <tissue evidence="2">Leaf</tissue>
    </source>
</reference>
<proteinExistence type="inferred from homology"/>
<sequence length="33" mass="3692">MSEEEFGLPSEGPITMPFNSQLMKYVVSICLTL</sequence>
<dbReference type="InterPro" id="IPR003676">
    <property type="entry name" value="SAUR_fam"/>
</dbReference>
<accession>A0A2C9V4Z1</accession>
<organism evidence="2">
    <name type="scientific">Manihot esculenta</name>
    <name type="common">Cassava</name>
    <name type="synonym">Jatropha manihot</name>
    <dbReference type="NCBI Taxonomy" id="3983"/>
    <lineage>
        <taxon>Eukaryota</taxon>
        <taxon>Viridiplantae</taxon>
        <taxon>Streptophyta</taxon>
        <taxon>Embryophyta</taxon>
        <taxon>Tracheophyta</taxon>
        <taxon>Spermatophyta</taxon>
        <taxon>Magnoliopsida</taxon>
        <taxon>eudicotyledons</taxon>
        <taxon>Gunneridae</taxon>
        <taxon>Pentapetalae</taxon>
        <taxon>rosids</taxon>
        <taxon>fabids</taxon>
        <taxon>Malpighiales</taxon>
        <taxon>Euphorbiaceae</taxon>
        <taxon>Crotonoideae</taxon>
        <taxon>Manihoteae</taxon>
        <taxon>Manihot</taxon>
    </lineage>
</organism>
<gene>
    <name evidence="2" type="ORF">MANES_10G098100</name>
</gene>